<dbReference type="Gene3D" id="6.10.140.2220">
    <property type="match status" value="1"/>
</dbReference>
<dbReference type="Pfam" id="PF01753">
    <property type="entry name" value="zf-MYND"/>
    <property type="match status" value="1"/>
</dbReference>
<accession>A0A9N8DKR1</accession>
<gene>
    <name evidence="6" type="ORF">SEMRO_111_G055270.2</name>
</gene>
<dbReference type="SMART" id="SM00367">
    <property type="entry name" value="LRR_CC"/>
    <property type="match status" value="2"/>
</dbReference>
<dbReference type="SUPFAM" id="SSF48452">
    <property type="entry name" value="TPR-like"/>
    <property type="match status" value="1"/>
</dbReference>
<dbReference type="OrthoDB" id="265717at2759"/>
<dbReference type="GO" id="GO:0008270">
    <property type="term" value="F:zinc ion binding"/>
    <property type="evidence" value="ECO:0007669"/>
    <property type="project" value="UniProtKB-KW"/>
</dbReference>
<evidence type="ECO:0000259" key="5">
    <source>
        <dbReference type="PROSITE" id="PS50865"/>
    </source>
</evidence>
<dbReference type="Proteomes" id="UP001153069">
    <property type="component" value="Unassembled WGS sequence"/>
</dbReference>
<evidence type="ECO:0000256" key="2">
    <source>
        <dbReference type="ARBA" id="ARBA00022771"/>
    </source>
</evidence>
<dbReference type="InterPro" id="IPR032675">
    <property type="entry name" value="LRR_dom_sf"/>
</dbReference>
<dbReference type="EMBL" id="CAICTM010000110">
    <property type="protein sequence ID" value="CAB9501529.1"/>
    <property type="molecule type" value="Genomic_DNA"/>
</dbReference>
<evidence type="ECO:0000313" key="7">
    <source>
        <dbReference type="Proteomes" id="UP001153069"/>
    </source>
</evidence>
<keyword evidence="2 4" id="KW-0863">Zinc-finger</keyword>
<proteinExistence type="predicted"/>
<evidence type="ECO:0000256" key="1">
    <source>
        <dbReference type="ARBA" id="ARBA00022723"/>
    </source>
</evidence>
<dbReference type="InterPro" id="IPR002893">
    <property type="entry name" value="Znf_MYND"/>
</dbReference>
<dbReference type="Gene3D" id="1.25.40.10">
    <property type="entry name" value="Tetratricopeptide repeat domain"/>
    <property type="match status" value="1"/>
</dbReference>
<dbReference type="Gene3D" id="3.80.10.10">
    <property type="entry name" value="Ribonuclease Inhibitor"/>
    <property type="match status" value="1"/>
</dbReference>
<reference evidence="6" key="1">
    <citation type="submission" date="2020-06" db="EMBL/GenBank/DDBJ databases">
        <authorList>
            <consortium name="Plant Systems Biology data submission"/>
        </authorList>
    </citation>
    <scope>NUCLEOTIDE SEQUENCE</scope>
    <source>
        <strain evidence="6">D6</strain>
    </source>
</reference>
<name>A0A9N8DKR1_9STRA</name>
<dbReference type="SUPFAM" id="SSF144232">
    <property type="entry name" value="HIT/MYND zinc finger-like"/>
    <property type="match status" value="1"/>
</dbReference>
<evidence type="ECO:0000256" key="4">
    <source>
        <dbReference type="PROSITE-ProRule" id="PRU00134"/>
    </source>
</evidence>
<evidence type="ECO:0000256" key="3">
    <source>
        <dbReference type="ARBA" id="ARBA00022833"/>
    </source>
</evidence>
<feature type="domain" description="MYND-type" evidence="5">
    <location>
        <begin position="390"/>
        <end position="432"/>
    </location>
</feature>
<keyword evidence="1" id="KW-0479">Metal-binding</keyword>
<dbReference type="PANTHER" id="PTHR13318:SF105">
    <property type="entry name" value="F-BOX_LRR-REPEAT PROTEIN 3"/>
    <property type="match status" value="1"/>
</dbReference>
<dbReference type="AlphaFoldDB" id="A0A9N8DKR1"/>
<evidence type="ECO:0000313" key="6">
    <source>
        <dbReference type="EMBL" id="CAB9501529.1"/>
    </source>
</evidence>
<organism evidence="6 7">
    <name type="scientific">Seminavis robusta</name>
    <dbReference type="NCBI Taxonomy" id="568900"/>
    <lineage>
        <taxon>Eukaryota</taxon>
        <taxon>Sar</taxon>
        <taxon>Stramenopiles</taxon>
        <taxon>Ochrophyta</taxon>
        <taxon>Bacillariophyta</taxon>
        <taxon>Bacillariophyceae</taxon>
        <taxon>Bacillariophycidae</taxon>
        <taxon>Naviculales</taxon>
        <taxon>Naviculaceae</taxon>
        <taxon>Seminavis</taxon>
    </lineage>
</organism>
<dbReference type="PROSITE" id="PS01360">
    <property type="entry name" value="ZF_MYND_1"/>
    <property type="match status" value="1"/>
</dbReference>
<keyword evidence="7" id="KW-1185">Reference proteome</keyword>
<dbReference type="InterPro" id="IPR006553">
    <property type="entry name" value="Leu-rich_rpt_Cys-con_subtyp"/>
</dbReference>
<protein>
    <recommendedName>
        <fullName evidence="5">MYND-type domain-containing protein</fullName>
    </recommendedName>
</protein>
<dbReference type="GO" id="GO:0031146">
    <property type="term" value="P:SCF-dependent proteasomal ubiquitin-dependent protein catabolic process"/>
    <property type="evidence" value="ECO:0007669"/>
    <property type="project" value="TreeGrafter"/>
</dbReference>
<sequence>MFPATLPSPLQRARESVASALISADLEDEAQEIAYDAMEVTDNPAAKIRLVEEALAVYPLSTEAWSVLGCHYLDSRKPYLALICFETAVTAARRIDPSCGIDRTEPLEWGYIENRPYLRAMRGLAKTYLATGDLHRAIETAELLSRWKNTALDSSLCGWYLRAGRLGDAERFIQALKKETRYQDCGIDYSRVLLKYHNVQCGRAEASELFQALKQALKSNPYAPDLLLAPESPLETPSSYGGGDEREAILYAFDNHTVWRSFPGALDWLAESKSRHGDKPDEPTLIQLLRGKQPVFLCLSDGRAFPATQNRDCMRGRALPDFRVPPQVTARHTNGGDICVQNHDTSSDDWVSFRYTDLAGVPFWNVLLTATLEEEETKEEEVSPPGTPKCWFCSAPETPDKKHKRCSVCSMAMYCSRECQTKDWKRKHRKECKRIKESKIWGELDTQTLSVITSYLNLKEKAVVSTLNKAWLEASTCDKSVSIDPDVVGANLDAVLGFVGRRFRNLLDVDIHIEQHHFLTEENAVFGEQVEPLLLQGSSLSSFFDDCPPLRSFSLCFPQCVENHSSRILVQERGLESLPRQTSLRSLTLFCAYFNNLLCFAQFLTPLTNLRHLAIGYTVFDEAAYQGGEETWYRYTPWQSGSDLLVVIGGMTNLRSLLIDDHRLTDLDLRQLIPIFPGLSVLSLGGQFGDSPPALVSLTDSSLELIGAHCPHLQRLDVSFNRRLTSDGIRELVKACPLRELCAYETGLSAADMVDLVELCPTLRLVRFGNMAPMISKEDEKHLRKATVASGGRVVFSVPKCYEPTFDRKLMARHEEAVEALKKLEATESNGWNEWEDWPLE</sequence>
<keyword evidence="3" id="KW-0862">Zinc</keyword>
<comment type="caution">
    <text evidence="6">The sequence shown here is derived from an EMBL/GenBank/DDBJ whole genome shotgun (WGS) entry which is preliminary data.</text>
</comment>
<dbReference type="InterPro" id="IPR011990">
    <property type="entry name" value="TPR-like_helical_dom_sf"/>
</dbReference>
<dbReference type="GO" id="GO:0019005">
    <property type="term" value="C:SCF ubiquitin ligase complex"/>
    <property type="evidence" value="ECO:0007669"/>
    <property type="project" value="TreeGrafter"/>
</dbReference>
<dbReference type="PANTHER" id="PTHR13318">
    <property type="entry name" value="PARTNER OF PAIRED, ISOFORM B-RELATED"/>
    <property type="match status" value="1"/>
</dbReference>
<dbReference type="SUPFAM" id="SSF52047">
    <property type="entry name" value="RNI-like"/>
    <property type="match status" value="1"/>
</dbReference>
<dbReference type="PROSITE" id="PS50865">
    <property type="entry name" value="ZF_MYND_2"/>
    <property type="match status" value="1"/>
</dbReference>